<dbReference type="Gene3D" id="1.10.246.120">
    <property type="match status" value="1"/>
</dbReference>
<evidence type="ECO:0000256" key="1">
    <source>
        <dbReference type="SAM" id="MobiDB-lite"/>
    </source>
</evidence>
<dbReference type="GO" id="GO:0030139">
    <property type="term" value="C:endocytic vesicle"/>
    <property type="evidence" value="ECO:0007669"/>
    <property type="project" value="TreeGrafter"/>
</dbReference>
<dbReference type="InterPro" id="IPR045046">
    <property type="entry name" value="Vps9-like"/>
</dbReference>
<feature type="compositionally biased region" description="Basic and acidic residues" evidence="1">
    <location>
        <begin position="134"/>
        <end position="146"/>
    </location>
</feature>
<dbReference type="InterPro" id="IPR041804">
    <property type="entry name" value="Vps9_CUE"/>
</dbReference>
<dbReference type="CDD" id="cd14369">
    <property type="entry name" value="CUE_VPS9_like"/>
    <property type="match status" value="1"/>
</dbReference>
<feature type="domain" description="CUE" evidence="2">
    <location>
        <begin position="744"/>
        <end position="787"/>
    </location>
</feature>
<dbReference type="InterPro" id="IPR003892">
    <property type="entry name" value="CUE"/>
</dbReference>
<feature type="region of interest" description="Disordered" evidence="1">
    <location>
        <begin position="359"/>
        <end position="395"/>
    </location>
</feature>
<dbReference type="GO" id="GO:0016192">
    <property type="term" value="P:vesicle-mediated transport"/>
    <property type="evidence" value="ECO:0007669"/>
    <property type="project" value="InterPro"/>
</dbReference>
<dbReference type="GO" id="GO:0043130">
    <property type="term" value="F:ubiquitin binding"/>
    <property type="evidence" value="ECO:0007669"/>
    <property type="project" value="InterPro"/>
</dbReference>
<dbReference type="InterPro" id="IPR009060">
    <property type="entry name" value="UBA-like_sf"/>
</dbReference>
<feature type="region of interest" description="Disordered" evidence="1">
    <location>
        <begin position="658"/>
        <end position="716"/>
    </location>
</feature>
<dbReference type="InterPro" id="IPR041545">
    <property type="entry name" value="DUF5601"/>
</dbReference>
<dbReference type="GO" id="GO:0005085">
    <property type="term" value="F:guanyl-nucleotide exchange factor activity"/>
    <property type="evidence" value="ECO:0007669"/>
    <property type="project" value="InterPro"/>
</dbReference>
<proteinExistence type="predicted"/>
<dbReference type="PANTHER" id="PTHR23101">
    <property type="entry name" value="RAB GDP/GTP EXCHANGE FACTOR"/>
    <property type="match status" value="1"/>
</dbReference>
<feature type="compositionally biased region" description="Low complexity" evidence="1">
    <location>
        <begin position="225"/>
        <end position="236"/>
    </location>
</feature>
<dbReference type="OrthoDB" id="300289at2759"/>
<dbReference type="Pfam" id="PF18151">
    <property type="entry name" value="DUF5601"/>
    <property type="match status" value="1"/>
</dbReference>
<dbReference type="Pfam" id="PF02204">
    <property type="entry name" value="VPS9"/>
    <property type="match status" value="1"/>
</dbReference>
<dbReference type="Pfam" id="PF02845">
    <property type="entry name" value="CUE"/>
    <property type="match status" value="1"/>
</dbReference>
<feature type="compositionally biased region" description="Polar residues" evidence="1">
    <location>
        <begin position="115"/>
        <end position="124"/>
    </location>
</feature>
<feature type="compositionally biased region" description="Polar residues" evidence="1">
    <location>
        <begin position="676"/>
        <end position="685"/>
    </location>
</feature>
<feature type="region of interest" description="Disordered" evidence="1">
    <location>
        <begin position="1"/>
        <end position="146"/>
    </location>
</feature>
<dbReference type="GO" id="GO:0031267">
    <property type="term" value="F:small GTPase binding"/>
    <property type="evidence" value="ECO:0007669"/>
    <property type="project" value="TreeGrafter"/>
</dbReference>
<name>A0A8E2JQP1_9PEZI</name>
<dbReference type="InterPro" id="IPR003123">
    <property type="entry name" value="VPS9"/>
</dbReference>
<dbReference type="PANTHER" id="PTHR23101:SF25">
    <property type="entry name" value="GTPASE-ACTIVATING PROTEIN AND VPS9 DOMAIN-CONTAINING PROTEIN 1"/>
    <property type="match status" value="1"/>
</dbReference>
<gene>
    <name evidence="4" type="ORF">AOQ84DRAFT_297893</name>
</gene>
<sequence length="788" mass="87763">MGKQEERHRVDVPDTLNGLGQTESSFREKQFQDSKLENKKFEDNEGLETPSTPSNELSKQLPGHTEATTRSATPPLEPFSEKETVRSPSPPPPPPKDEKYLSSNQDTPIRPLTPVAQQSKTNGRSSEDPEAAEYNEKYGMGEDTIDDSRSEIQSIMEQFDDGMEGPGMEEIMSPRLELAGPILDSPISHPPRKSSLEPLNAGTFPHPVESSLSNNQALHSPPPRTSSLYRASTSSTSDEKTPVYDDPSSPKAHANMYKPPPPAPDPEPDLPFDFHRFLEQLRHRTADPVAKFLRSFLLEFGKKQWMVHEQVKIIGDFLEFISKKMAQCEVWRTVSDAEFDNAREGMEKLVMNRLYSQTFSPAIPPPEPVQGGKGRRRGAQEPLSPGRRGQHQEDVERDEILAQKVRIYKWVREEHLDIKPVGEKGRKFLLLAQQELLKIKSYRAPRDKVICVLNCCKVIFGFLRTSQTDQSADSFVPLLIYTVLQANPDHLVSNVQYILRFRNQDKLGGETGYYISSLMGAVHFIENLDRTSLTISDAEFETNVEAAVSAIAERHHAEEEAQQQRLLQANPPLTPAYPQHRRMPSPHLHLSEKSSLSRAEVTPRNSLDAERVGPRRSTSLKQEGSKSASESSPDGEENAAVAGLLRTIQKPLSTIGRIFSDSDTSASSSQAGHPVSTPQPGNTPRVSPAPPLARRSSDNPRNSNEKERRGIDQQKAIQRVSAEDAAARQASAEAEEARRIQRQEHRVVVETLAGMFPGLDRDIIDDVVRLKEGRVGLAVDACLALSNS</sequence>
<dbReference type="SUPFAM" id="SSF46934">
    <property type="entry name" value="UBA-like"/>
    <property type="match status" value="1"/>
</dbReference>
<evidence type="ECO:0000313" key="4">
    <source>
        <dbReference type="EMBL" id="OCL05973.1"/>
    </source>
</evidence>
<accession>A0A8E2JQP1</accession>
<dbReference type="Gene3D" id="1.10.8.10">
    <property type="entry name" value="DNA helicase RuvA subunit, C-terminal domain"/>
    <property type="match status" value="1"/>
</dbReference>
<evidence type="ECO:0000259" key="2">
    <source>
        <dbReference type="PROSITE" id="PS51140"/>
    </source>
</evidence>
<dbReference type="PROSITE" id="PS51205">
    <property type="entry name" value="VPS9"/>
    <property type="match status" value="1"/>
</dbReference>
<protein>
    <recommendedName>
        <fullName evidence="6">Guanine nucleotide exchange factor Vps9</fullName>
    </recommendedName>
</protein>
<dbReference type="SUPFAM" id="SSF109993">
    <property type="entry name" value="VPS9 domain"/>
    <property type="match status" value="1"/>
</dbReference>
<feature type="region of interest" description="Disordered" evidence="1">
    <location>
        <begin position="555"/>
        <end position="638"/>
    </location>
</feature>
<evidence type="ECO:0000313" key="5">
    <source>
        <dbReference type="Proteomes" id="UP000250140"/>
    </source>
</evidence>
<dbReference type="Proteomes" id="UP000250140">
    <property type="component" value="Unassembled WGS sequence"/>
</dbReference>
<feature type="compositionally biased region" description="Polar residues" evidence="1">
    <location>
        <begin position="49"/>
        <end position="58"/>
    </location>
</feature>
<dbReference type="AlphaFoldDB" id="A0A8E2JQP1"/>
<feature type="compositionally biased region" description="Basic and acidic residues" evidence="1">
    <location>
        <begin position="1"/>
        <end position="12"/>
    </location>
</feature>
<feature type="compositionally biased region" description="Polar residues" evidence="1">
    <location>
        <begin position="616"/>
        <end position="632"/>
    </location>
</feature>
<feature type="region of interest" description="Disordered" evidence="1">
    <location>
        <begin position="176"/>
        <end position="270"/>
    </location>
</feature>
<organism evidence="4 5">
    <name type="scientific">Glonium stellatum</name>
    <dbReference type="NCBI Taxonomy" id="574774"/>
    <lineage>
        <taxon>Eukaryota</taxon>
        <taxon>Fungi</taxon>
        <taxon>Dikarya</taxon>
        <taxon>Ascomycota</taxon>
        <taxon>Pezizomycotina</taxon>
        <taxon>Dothideomycetes</taxon>
        <taxon>Pleosporomycetidae</taxon>
        <taxon>Gloniales</taxon>
        <taxon>Gloniaceae</taxon>
        <taxon>Glonium</taxon>
    </lineage>
</organism>
<dbReference type="InterPro" id="IPR037191">
    <property type="entry name" value="VPS9_dom_sf"/>
</dbReference>
<evidence type="ECO:0000259" key="3">
    <source>
        <dbReference type="PROSITE" id="PS51205"/>
    </source>
</evidence>
<reference evidence="4 5" key="1">
    <citation type="journal article" date="2016" name="Nat. Commun.">
        <title>Ectomycorrhizal ecology is imprinted in the genome of the dominant symbiotic fungus Cenococcum geophilum.</title>
        <authorList>
            <consortium name="DOE Joint Genome Institute"/>
            <person name="Peter M."/>
            <person name="Kohler A."/>
            <person name="Ohm R.A."/>
            <person name="Kuo A."/>
            <person name="Krutzmann J."/>
            <person name="Morin E."/>
            <person name="Arend M."/>
            <person name="Barry K.W."/>
            <person name="Binder M."/>
            <person name="Choi C."/>
            <person name="Clum A."/>
            <person name="Copeland A."/>
            <person name="Grisel N."/>
            <person name="Haridas S."/>
            <person name="Kipfer T."/>
            <person name="LaButti K."/>
            <person name="Lindquist E."/>
            <person name="Lipzen A."/>
            <person name="Maire R."/>
            <person name="Meier B."/>
            <person name="Mihaltcheva S."/>
            <person name="Molinier V."/>
            <person name="Murat C."/>
            <person name="Poggeler S."/>
            <person name="Quandt C.A."/>
            <person name="Sperisen C."/>
            <person name="Tritt A."/>
            <person name="Tisserant E."/>
            <person name="Crous P.W."/>
            <person name="Henrissat B."/>
            <person name="Nehls U."/>
            <person name="Egli S."/>
            <person name="Spatafora J.W."/>
            <person name="Grigoriev I.V."/>
            <person name="Martin F.M."/>
        </authorList>
    </citation>
    <scope>NUCLEOTIDE SEQUENCE [LARGE SCALE GENOMIC DNA]</scope>
    <source>
        <strain evidence="4 5">CBS 207.34</strain>
    </source>
</reference>
<dbReference type="SMART" id="SM00167">
    <property type="entry name" value="VPS9"/>
    <property type="match status" value="1"/>
</dbReference>
<dbReference type="PROSITE" id="PS51140">
    <property type="entry name" value="CUE"/>
    <property type="match status" value="1"/>
</dbReference>
<dbReference type="Gene3D" id="1.20.1050.80">
    <property type="entry name" value="VPS9 domain"/>
    <property type="match status" value="1"/>
</dbReference>
<feature type="domain" description="VPS9" evidence="3">
    <location>
        <begin position="395"/>
        <end position="534"/>
    </location>
</feature>
<dbReference type="EMBL" id="KV750161">
    <property type="protein sequence ID" value="OCL05973.1"/>
    <property type="molecule type" value="Genomic_DNA"/>
</dbReference>
<feature type="compositionally biased region" description="Basic and acidic residues" evidence="1">
    <location>
        <begin position="25"/>
        <end position="43"/>
    </location>
</feature>
<dbReference type="GO" id="GO:0005829">
    <property type="term" value="C:cytosol"/>
    <property type="evidence" value="ECO:0007669"/>
    <property type="project" value="TreeGrafter"/>
</dbReference>
<feature type="compositionally biased region" description="Basic and acidic residues" evidence="1">
    <location>
        <begin position="695"/>
        <end position="712"/>
    </location>
</feature>
<keyword evidence="5" id="KW-1185">Reference proteome</keyword>
<evidence type="ECO:0008006" key="6">
    <source>
        <dbReference type="Google" id="ProtNLM"/>
    </source>
</evidence>